<name>A0ABN1ZQC4_9ACTN</name>
<evidence type="ECO:0000256" key="2">
    <source>
        <dbReference type="SAM" id="SignalP"/>
    </source>
</evidence>
<feature type="transmembrane region" description="Helical" evidence="1">
    <location>
        <begin position="491"/>
        <end position="512"/>
    </location>
</feature>
<feature type="transmembrane region" description="Helical" evidence="1">
    <location>
        <begin position="446"/>
        <end position="470"/>
    </location>
</feature>
<feature type="transmembrane region" description="Helical" evidence="1">
    <location>
        <begin position="416"/>
        <end position="434"/>
    </location>
</feature>
<dbReference type="PANTHER" id="PTHR48174:SF5">
    <property type="entry name" value="VACUOLAR PROTEIN SORTING-ASSOCIATED PROTEIN 62"/>
    <property type="match status" value="1"/>
</dbReference>
<feature type="transmembrane region" description="Helical" evidence="1">
    <location>
        <begin position="518"/>
        <end position="538"/>
    </location>
</feature>
<feature type="transmembrane region" description="Helical" evidence="1">
    <location>
        <begin position="363"/>
        <end position="381"/>
    </location>
</feature>
<keyword evidence="1" id="KW-1133">Transmembrane helix</keyword>
<keyword evidence="1" id="KW-0812">Transmembrane</keyword>
<reference evidence="3 4" key="1">
    <citation type="journal article" date="2019" name="Int. J. Syst. Evol. Microbiol.">
        <title>The Global Catalogue of Microorganisms (GCM) 10K type strain sequencing project: providing services to taxonomists for standard genome sequencing and annotation.</title>
        <authorList>
            <consortium name="The Broad Institute Genomics Platform"/>
            <consortium name="The Broad Institute Genome Sequencing Center for Infectious Disease"/>
            <person name="Wu L."/>
            <person name="Ma J."/>
        </authorList>
    </citation>
    <scope>NUCLEOTIDE SEQUENCE [LARGE SCALE GENOMIC DNA]</scope>
    <source>
        <strain evidence="3 4">JCM 14942</strain>
    </source>
</reference>
<evidence type="ECO:0000313" key="3">
    <source>
        <dbReference type="EMBL" id="GAA1502199.1"/>
    </source>
</evidence>
<accession>A0ABN1ZQC4</accession>
<feature type="signal peptide" evidence="2">
    <location>
        <begin position="1"/>
        <end position="25"/>
    </location>
</feature>
<dbReference type="EMBL" id="BAAAOR010000002">
    <property type="protein sequence ID" value="GAA1502199.1"/>
    <property type="molecule type" value="Genomic_DNA"/>
</dbReference>
<feature type="transmembrane region" description="Helical" evidence="1">
    <location>
        <begin position="558"/>
        <end position="586"/>
    </location>
</feature>
<keyword evidence="4" id="KW-1185">Reference proteome</keyword>
<comment type="caution">
    <text evidence="3">The sequence shown here is derived from an EMBL/GenBank/DDBJ whole genome shotgun (WGS) entry which is preliminary data.</text>
</comment>
<organism evidence="3 4">
    <name type="scientific">Nocardioides humi</name>
    <dbReference type="NCBI Taxonomy" id="449461"/>
    <lineage>
        <taxon>Bacteria</taxon>
        <taxon>Bacillati</taxon>
        <taxon>Actinomycetota</taxon>
        <taxon>Actinomycetes</taxon>
        <taxon>Propionibacteriales</taxon>
        <taxon>Nocardioidaceae</taxon>
        <taxon>Nocardioides</taxon>
    </lineage>
</organism>
<proteinExistence type="predicted"/>
<protein>
    <recommendedName>
        <fullName evidence="5">DUF946 domain-containing protein</fullName>
    </recommendedName>
</protein>
<gene>
    <name evidence="3" type="ORF">GCM10009788_01640</name>
</gene>
<dbReference type="RefSeq" id="WP_141003575.1">
    <property type="nucleotide sequence ID" value="NZ_BAAAOR010000002.1"/>
</dbReference>
<evidence type="ECO:0008006" key="5">
    <source>
        <dbReference type="Google" id="ProtNLM"/>
    </source>
</evidence>
<keyword evidence="2" id="KW-0732">Signal</keyword>
<sequence length="649" mass="67858">MGGRALGLLLAALVLCLLGGAPARADEPGDDPGDDPAAAAAAEATLAERFAPVLMLVHQEEACGPGEPYPPSDVEVLFDNPTVALRGPWTPRDLVRVAPSADDIAAGLPGYQLDLPGNPLAPGCDYERWAKRQWRGSEPVIYAHVATERGVGDRIALMYFFFYAFNDYNNKHEGDWERIQLEFEAPDAATALAEGMEPDLAVYSQHYGAEKAAWGSAKLELEDETHPRVYVSAGSHASQFSAGVFMGNSAATGFGCDTTVGPHDVVRPQVRSIPSDPALAREAYPWIAYEGHYGELGAKRFYDGPTGPNRKQAWTKPFTWSATARASSITVPGAAVSGSAVAETYCGLVGDGSDLFRRYVDNPWRGIAVLVAALLVVGWLVRRTSWATTSLPLRRQRSSGQVVAASLALLRERPALLARAIAPPAVLNVLAAVLQGVTVATAVPGWVGGIALLLGVLSLPVSAGALAVLLRTLDAEGLEARVDLRSAYAESVRRLAAGAPAVVVAAVLIVLLSGSIVLAPLALVVLAAAVLLVPVVVLEQRAGLAGLPRSIRLVRHSLGTLVPVLALGLLLLTTIGAVVAALLFVVVPLPFVVLNVVPSVVLGFVWPLVALLCVYAYAGAVERSAARNERAAATSAATPDSSVGPASGA</sequence>
<dbReference type="PANTHER" id="PTHR48174">
    <property type="entry name" value="DUF946 FAMILY PROTEIN"/>
    <property type="match status" value="1"/>
</dbReference>
<keyword evidence="1" id="KW-0472">Membrane</keyword>
<dbReference type="Proteomes" id="UP001500842">
    <property type="component" value="Unassembled WGS sequence"/>
</dbReference>
<evidence type="ECO:0000256" key="1">
    <source>
        <dbReference type="SAM" id="Phobius"/>
    </source>
</evidence>
<feature type="chain" id="PRO_5047319217" description="DUF946 domain-containing protein" evidence="2">
    <location>
        <begin position="26"/>
        <end position="649"/>
    </location>
</feature>
<evidence type="ECO:0000313" key="4">
    <source>
        <dbReference type="Proteomes" id="UP001500842"/>
    </source>
</evidence>
<feature type="transmembrane region" description="Helical" evidence="1">
    <location>
        <begin position="592"/>
        <end position="618"/>
    </location>
</feature>